<evidence type="ECO:0000259" key="5">
    <source>
        <dbReference type="PROSITE" id="PS50887"/>
    </source>
</evidence>
<feature type="transmembrane region" description="Helical" evidence="4">
    <location>
        <begin position="323"/>
        <end position="340"/>
    </location>
</feature>
<dbReference type="SUPFAM" id="SSF55073">
    <property type="entry name" value="Nucleotide cyclase"/>
    <property type="match status" value="1"/>
</dbReference>
<dbReference type="Pfam" id="PF07695">
    <property type="entry name" value="7TMR-DISM_7TM"/>
    <property type="match status" value="1"/>
</dbReference>
<evidence type="ECO:0000313" key="6">
    <source>
        <dbReference type="EMBL" id="ESP95017.1"/>
    </source>
</evidence>
<evidence type="ECO:0000256" key="4">
    <source>
        <dbReference type="SAM" id="Phobius"/>
    </source>
</evidence>
<keyword evidence="4" id="KW-0812">Transmembrane</keyword>
<dbReference type="Gene3D" id="2.60.40.2380">
    <property type="match status" value="1"/>
</dbReference>
<dbReference type="PANTHER" id="PTHR45138">
    <property type="entry name" value="REGULATORY COMPONENTS OF SENSORY TRANSDUCTION SYSTEM"/>
    <property type="match status" value="1"/>
</dbReference>
<comment type="caution">
    <text evidence="6">The sequence shown here is derived from an EMBL/GenBank/DDBJ whole genome shotgun (WGS) entry which is preliminary data.</text>
</comment>
<dbReference type="InterPro" id="IPR043128">
    <property type="entry name" value="Rev_trsase/Diguanyl_cyclase"/>
</dbReference>
<feature type="transmembrane region" description="Helical" evidence="4">
    <location>
        <begin position="383"/>
        <end position="404"/>
    </location>
</feature>
<dbReference type="RefSeq" id="WP_023397537.1">
    <property type="nucleotide sequence ID" value="NZ_AUSV01000008.1"/>
</dbReference>
<dbReference type="NCBIfam" id="TIGR00254">
    <property type="entry name" value="GGDEF"/>
    <property type="match status" value="1"/>
</dbReference>
<reference evidence="6 7" key="1">
    <citation type="submission" date="2013-07" db="EMBL/GenBank/DDBJ databases">
        <title>Draft genome sequence of Pseudoalteromonas luteoviolacea 2ta16.</title>
        <authorList>
            <person name="Allen E.E."/>
            <person name="Azam F."/>
            <person name="Podell S."/>
        </authorList>
    </citation>
    <scope>NUCLEOTIDE SEQUENCE [LARGE SCALE GENOMIC DNA]</scope>
    <source>
        <strain evidence="6 7">2ta16</strain>
    </source>
</reference>
<dbReference type="EC" id="2.7.7.65" evidence="2"/>
<dbReference type="PROSITE" id="PS50887">
    <property type="entry name" value="GGDEF"/>
    <property type="match status" value="1"/>
</dbReference>
<evidence type="ECO:0000256" key="3">
    <source>
        <dbReference type="ARBA" id="ARBA00034247"/>
    </source>
</evidence>
<organism evidence="6 7">
    <name type="scientific">Pseudoalteromonas luteoviolacea (strain 2ta16)</name>
    <dbReference type="NCBI Taxonomy" id="1353533"/>
    <lineage>
        <taxon>Bacteria</taxon>
        <taxon>Pseudomonadati</taxon>
        <taxon>Pseudomonadota</taxon>
        <taxon>Gammaproteobacteria</taxon>
        <taxon>Alteromonadales</taxon>
        <taxon>Pseudoalteromonadaceae</taxon>
        <taxon>Pseudoalteromonas</taxon>
    </lineage>
</organism>
<protein>
    <recommendedName>
        <fullName evidence="2">diguanylate cyclase</fullName>
        <ecNumber evidence="2">2.7.7.65</ecNumber>
    </recommendedName>
</protein>
<dbReference type="Proteomes" id="UP000017820">
    <property type="component" value="Unassembled WGS sequence"/>
</dbReference>
<evidence type="ECO:0000256" key="2">
    <source>
        <dbReference type="ARBA" id="ARBA00012528"/>
    </source>
</evidence>
<feature type="transmembrane region" description="Helical" evidence="4">
    <location>
        <begin position="201"/>
        <end position="225"/>
    </location>
</feature>
<feature type="transmembrane region" description="Helical" evidence="4">
    <location>
        <begin position="296"/>
        <end position="317"/>
    </location>
</feature>
<dbReference type="AlphaFoldDB" id="V4JJH3"/>
<name>V4JJH3_PSEL2</name>
<dbReference type="Pfam" id="PF00990">
    <property type="entry name" value="GGDEF"/>
    <property type="match status" value="1"/>
</dbReference>
<comment type="catalytic activity">
    <reaction evidence="3">
        <text>2 GTP = 3',3'-c-di-GMP + 2 diphosphate</text>
        <dbReference type="Rhea" id="RHEA:24898"/>
        <dbReference type="ChEBI" id="CHEBI:33019"/>
        <dbReference type="ChEBI" id="CHEBI:37565"/>
        <dbReference type="ChEBI" id="CHEBI:58805"/>
        <dbReference type="EC" id="2.7.7.65"/>
    </reaction>
</comment>
<dbReference type="Pfam" id="PF07696">
    <property type="entry name" value="7TMR-DISMED2"/>
    <property type="match status" value="1"/>
</dbReference>
<dbReference type="Gene3D" id="3.30.70.270">
    <property type="match status" value="1"/>
</dbReference>
<dbReference type="GO" id="GO:0052621">
    <property type="term" value="F:diguanylate cyclase activity"/>
    <property type="evidence" value="ECO:0007669"/>
    <property type="project" value="UniProtKB-EC"/>
</dbReference>
<dbReference type="EMBL" id="AUSV01000008">
    <property type="protein sequence ID" value="ESP95017.1"/>
    <property type="molecule type" value="Genomic_DNA"/>
</dbReference>
<feature type="transmembrane region" description="Helical" evidence="4">
    <location>
        <begin position="352"/>
        <end position="371"/>
    </location>
</feature>
<sequence length="621" mass="70936">MFFYITLLYLLYTSKLYIESPYAYNACENPVCVLFFYASIAHSAAPDLTLTHEKYVNLSAGSYYLQDNQFGIVDVMSLPDNHWKINETDNFNLGYTPETYWVKVSFSLPRDTNGYFLEIAYPVLDSIKLYLMQGDEVLSYSKLGDKQHFEDRQIKHHNFILPIDENTQGPLTLYVRVNSTSALQLPIRLWSQPSFYESDQIATLFLGIYFGLMSIMAIYNVLMYFSLRDTTFLYYVVYVSAIIAFYFSLSGLGFRYLWQGSLWWNDQSILFFLLAAVLAGTSFIVKLLELQKNSKILYRGCLSLFVIGVCLLFASMYFSYGTMIRVIILYASLACLWGVITRTIKLFEGTHFSTYYSLAWNAALCGGIILAANKLNIIPNNWFTEHALTIGTSIEVACLSFAMAERINSERKKRFIAQAKSMTEIRKANMQLETEVINRTQELQTAYDKLKHISRIDELTQVLNRRSLNDALNTECLRAKRFGHSVSLLMVDIDHFKKINDTYGHQCGDKCITHIANVLKKTCTRAGDIVARYGGEEFCILLPECNEGDAFDLAELIRRHTEASVVKFEDSIIKLTISVGIATRWGVDLEPHELVKQSDMALYFAKQHGRNQVSLGSILDS</sequence>
<comment type="cofactor">
    <cofactor evidence="1">
        <name>Mg(2+)</name>
        <dbReference type="ChEBI" id="CHEBI:18420"/>
    </cofactor>
</comment>
<evidence type="ECO:0000256" key="1">
    <source>
        <dbReference type="ARBA" id="ARBA00001946"/>
    </source>
</evidence>
<proteinExistence type="predicted"/>
<feature type="transmembrane region" description="Helical" evidence="4">
    <location>
        <begin position="232"/>
        <end position="249"/>
    </location>
</feature>
<dbReference type="CDD" id="cd01949">
    <property type="entry name" value="GGDEF"/>
    <property type="match status" value="1"/>
</dbReference>
<keyword evidence="4" id="KW-0472">Membrane</keyword>
<dbReference type="FunFam" id="3.30.70.270:FF:000001">
    <property type="entry name" value="Diguanylate cyclase domain protein"/>
    <property type="match status" value="1"/>
</dbReference>
<dbReference type="InterPro" id="IPR050469">
    <property type="entry name" value="Diguanylate_Cyclase"/>
</dbReference>
<evidence type="ECO:0000313" key="7">
    <source>
        <dbReference type="Proteomes" id="UP000017820"/>
    </source>
</evidence>
<dbReference type="InterPro" id="IPR000160">
    <property type="entry name" value="GGDEF_dom"/>
</dbReference>
<dbReference type="InterPro" id="IPR029787">
    <property type="entry name" value="Nucleotide_cyclase"/>
</dbReference>
<accession>V4JJH3</accession>
<dbReference type="PATRIC" id="fig|1353533.3.peg.577"/>
<feature type="transmembrane region" description="Helical" evidence="4">
    <location>
        <begin position="269"/>
        <end position="289"/>
    </location>
</feature>
<dbReference type="SMART" id="SM00267">
    <property type="entry name" value="GGDEF"/>
    <property type="match status" value="1"/>
</dbReference>
<feature type="domain" description="GGDEF" evidence="5">
    <location>
        <begin position="484"/>
        <end position="618"/>
    </location>
</feature>
<dbReference type="PANTHER" id="PTHR45138:SF9">
    <property type="entry name" value="DIGUANYLATE CYCLASE DGCM-RELATED"/>
    <property type="match status" value="1"/>
</dbReference>
<keyword evidence="4" id="KW-1133">Transmembrane helix</keyword>
<dbReference type="InterPro" id="IPR011623">
    <property type="entry name" value="7TMR_DISM_rcpt_extracell_dom1"/>
</dbReference>
<dbReference type="InterPro" id="IPR011622">
    <property type="entry name" value="7TMR_DISM_rcpt_extracell_dom2"/>
</dbReference>
<gene>
    <name evidence="6" type="ORF">PL2TA16_04573</name>
</gene>